<accession>W2Y1B7</accession>
<name>W2Y1B7_PHYNI</name>
<reference evidence="1 2" key="1">
    <citation type="submission" date="2013-11" db="EMBL/GenBank/DDBJ databases">
        <title>The Genome Sequence of Phytophthora parasitica P10297.</title>
        <authorList>
            <consortium name="The Broad Institute Genomics Platform"/>
            <person name="Russ C."/>
            <person name="Tyler B."/>
            <person name="Panabieres F."/>
            <person name="Shan W."/>
            <person name="Tripathy S."/>
            <person name="Grunwald N."/>
            <person name="Machado M."/>
            <person name="Johnson C.S."/>
            <person name="Walker B."/>
            <person name="Young S.K."/>
            <person name="Zeng Q."/>
            <person name="Gargeya S."/>
            <person name="Fitzgerald M."/>
            <person name="Haas B."/>
            <person name="Abouelleil A."/>
            <person name="Allen A.W."/>
            <person name="Alvarado L."/>
            <person name="Arachchi H.M."/>
            <person name="Berlin A.M."/>
            <person name="Chapman S.B."/>
            <person name="Gainer-Dewar J."/>
            <person name="Goldberg J."/>
            <person name="Griggs A."/>
            <person name="Gujja S."/>
            <person name="Hansen M."/>
            <person name="Howarth C."/>
            <person name="Imamovic A."/>
            <person name="Ireland A."/>
            <person name="Larimer J."/>
            <person name="McCowan C."/>
            <person name="Murphy C."/>
            <person name="Pearson M."/>
            <person name="Poon T.W."/>
            <person name="Priest M."/>
            <person name="Roberts A."/>
            <person name="Saif S."/>
            <person name="Shea T."/>
            <person name="Sisk P."/>
            <person name="Sykes S."/>
            <person name="Wortman J."/>
            <person name="Nusbaum C."/>
            <person name="Birren B."/>
        </authorList>
    </citation>
    <scope>NUCLEOTIDE SEQUENCE [LARGE SCALE GENOMIC DNA]</scope>
    <source>
        <strain evidence="1 2">P10297</strain>
    </source>
</reference>
<proteinExistence type="predicted"/>
<sequence>MSHCATAKVLADPEMTTSMCNNLLTQIAKMYVAHLTVDHQPAYLWSRATTVMDSNSTAALSNTPPESTNCVGRS</sequence>
<dbReference type="EMBL" id="ANIY01004595">
    <property type="protein sequence ID" value="ETP28532.1"/>
    <property type="molecule type" value="Genomic_DNA"/>
</dbReference>
<dbReference type="Proteomes" id="UP000018948">
    <property type="component" value="Unassembled WGS sequence"/>
</dbReference>
<evidence type="ECO:0000313" key="1">
    <source>
        <dbReference type="EMBL" id="ETP28532.1"/>
    </source>
</evidence>
<organism evidence="1 2">
    <name type="scientific">Phytophthora nicotianae P10297</name>
    <dbReference type="NCBI Taxonomy" id="1317064"/>
    <lineage>
        <taxon>Eukaryota</taxon>
        <taxon>Sar</taxon>
        <taxon>Stramenopiles</taxon>
        <taxon>Oomycota</taxon>
        <taxon>Peronosporomycetes</taxon>
        <taxon>Peronosporales</taxon>
        <taxon>Peronosporaceae</taxon>
        <taxon>Phytophthora</taxon>
    </lineage>
</organism>
<dbReference type="AlphaFoldDB" id="W2Y1B7"/>
<protein>
    <submittedName>
        <fullName evidence="1">Uncharacterized protein</fullName>
    </submittedName>
</protein>
<evidence type="ECO:0000313" key="2">
    <source>
        <dbReference type="Proteomes" id="UP000018948"/>
    </source>
</evidence>
<gene>
    <name evidence="1" type="ORF">F442_22174</name>
</gene>
<comment type="caution">
    <text evidence="1">The sequence shown here is derived from an EMBL/GenBank/DDBJ whole genome shotgun (WGS) entry which is preliminary data.</text>
</comment>